<evidence type="ECO:0000313" key="3">
    <source>
        <dbReference type="EMBL" id="HIS93205.1"/>
    </source>
</evidence>
<reference evidence="3" key="1">
    <citation type="submission" date="2020-10" db="EMBL/GenBank/DDBJ databases">
        <authorList>
            <person name="Gilroy R."/>
        </authorList>
    </citation>
    <scope>NUCLEOTIDE SEQUENCE</scope>
    <source>
        <strain evidence="3">13766</strain>
    </source>
</reference>
<dbReference type="SUPFAM" id="SSF51182">
    <property type="entry name" value="RmlC-like cupins"/>
    <property type="match status" value="1"/>
</dbReference>
<dbReference type="PROSITE" id="PS50943">
    <property type="entry name" value="HTH_CROC1"/>
    <property type="match status" value="1"/>
</dbReference>
<dbReference type="EMBL" id="DVJN01000187">
    <property type="protein sequence ID" value="HIS93205.1"/>
    <property type="molecule type" value="Genomic_DNA"/>
</dbReference>
<dbReference type="InterPro" id="IPR014710">
    <property type="entry name" value="RmlC-like_jellyroll"/>
</dbReference>
<keyword evidence="1" id="KW-0238">DNA-binding</keyword>
<evidence type="ECO:0000313" key="4">
    <source>
        <dbReference type="Proteomes" id="UP000824140"/>
    </source>
</evidence>
<accession>A0A9D1K6L8</accession>
<dbReference type="SMART" id="SM00530">
    <property type="entry name" value="HTH_XRE"/>
    <property type="match status" value="1"/>
</dbReference>
<evidence type="ECO:0000259" key="2">
    <source>
        <dbReference type="PROSITE" id="PS50943"/>
    </source>
</evidence>
<dbReference type="GO" id="GO:0005829">
    <property type="term" value="C:cytosol"/>
    <property type="evidence" value="ECO:0007669"/>
    <property type="project" value="TreeGrafter"/>
</dbReference>
<evidence type="ECO:0000256" key="1">
    <source>
        <dbReference type="ARBA" id="ARBA00023125"/>
    </source>
</evidence>
<reference evidence="3" key="2">
    <citation type="journal article" date="2021" name="PeerJ">
        <title>Extensive microbial diversity within the chicken gut microbiome revealed by metagenomics and culture.</title>
        <authorList>
            <person name="Gilroy R."/>
            <person name="Ravi A."/>
            <person name="Getino M."/>
            <person name="Pursley I."/>
            <person name="Horton D.L."/>
            <person name="Alikhan N.F."/>
            <person name="Baker D."/>
            <person name="Gharbi K."/>
            <person name="Hall N."/>
            <person name="Watson M."/>
            <person name="Adriaenssens E.M."/>
            <person name="Foster-Nyarko E."/>
            <person name="Jarju S."/>
            <person name="Secka A."/>
            <person name="Antonio M."/>
            <person name="Oren A."/>
            <person name="Chaudhuri R.R."/>
            <person name="La Ragione R."/>
            <person name="Hildebrand F."/>
            <person name="Pallen M.J."/>
        </authorList>
    </citation>
    <scope>NUCLEOTIDE SEQUENCE</scope>
    <source>
        <strain evidence="3">13766</strain>
    </source>
</reference>
<dbReference type="Gene3D" id="2.60.120.10">
    <property type="entry name" value="Jelly Rolls"/>
    <property type="match status" value="1"/>
</dbReference>
<feature type="domain" description="HTH cro/C1-type" evidence="2">
    <location>
        <begin position="7"/>
        <end position="61"/>
    </location>
</feature>
<dbReference type="InterPro" id="IPR011051">
    <property type="entry name" value="RmlC_Cupin_sf"/>
</dbReference>
<proteinExistence type="predicted"/>
<organism evidence="3 4">
    <name type="scientific">Candidatus Alectryocaccomicrobium excrementavium</name>
    <dbReference type="NCBI Taxonomy" id="2840668"/>
    <lineage>
        <taxon>Bacteria</taxon>
        <taxon>Bacillati</taxon>
        <taxon>Bacillota</taxon>
        <taxon>Clostridia</taxon>
        <taxon>Candidatus Alectryocaccomicrobium</taxon>
    </lineage>
</organism>
<comment type="caution">
    <text evidence="3">The sequence shown here is derived from an EMBL/GenBank/DDBJ whole genome shotgun (WGS) entry which is preliminary data.</text>
</comment>
<dbReference type="PANTHER" id="PTHR46797:SF2">
    <property type="entry name" value="TRANSCRIPTIONAL REGULATOR"/>
    <property type="match status" value="1"/>
</dbReference>
<dbReference type="SUPFAM" id="SSF47413">
    <property type="entry name" value="lambda repressor-like DNA-binding domains"/>
    <property type="match status" value="1"/>
</dbReference>
<dbReference type="Pfam" id="PF07883">
    <property type="entry name" value="Cupin_2"/>
    <property type="match status" value="1"/>
</dbReference>
<dbReference type="GO" id="GO:0003677">
    <property type="term" value="F:DNA binding"/>
    <property type="evidence" value="ECO:0007669"/>
    <property type="project" value="UniProtKB-KW"/>
</dbReference>
<name>A0A9D1K6L8_9FIRM</name>
<dbReference type="GO" id="GO:0003700">
    <property type="term" value="F:DNA-binding transcription factor activity"/>
    <property type="evidence" value="ECO:0007669"/>
    <property type="project" value="TreeGrafter"/>
</dbReference>
<dbReference type="InterPro" id="IPR050807">
    <property type="entry name" value="TransReg_Diox_bact_type"/>
</dbReference>
<dbReference type="CDD" id="cd02209">
    <property type="entry name" value="cupin_XRE_C"/>
    <property type="match status" value="1"/>
</dbReference>
<sequence>MEIGAKIKRLRLQRGLTQEELANRCELSKGFISQVERDLTSPSIASLMDMLECLGTDLPAFFSEAKDEKLVFTEDDIYVKADPEGLKGCIKWLVPSAQKNVMEPILVELGPGGATEEDDPHEGEEFGYVLAGAIKIMIGERVVRAKKDESFYFLPTGPHGIKNAGKTTARFLWISTPPSF</sequence>
<dbReference type="Gene3D" id="1.10.260.40">
    <property type="entry name" value="lambda repressor-like DNA-binding domains"/>
    <property type="match status" value="1"/>
</dbReference>
<dbReference type="InterPro" id="IPR013096">
    <property type="entry name" value="Cupin_2"/>
</dbReference>
<dbReference type="Pfam" id="PF01381">
    <property type="entry name" value="HTH_3"/>
    <property type="match status" value="1"/>
</dbReference>
<dbReference type="InterPro" id="IPR001387">
    <property type="entry name" value="Cro/C1-type_HTH"/>
</dbReference>
<dbReference type="InterPro" id="IPR010982">
    <property type="entry name" value="Lambda_DNA-bd_dom_sf"/>
</dbReference>
<dbReference type="AlphaFoldDB" id="A0A9D1K6L8"/>
<dbReference type="CDD" id="cd00093">
    <property type="entry name" value="HTH_XRE"/>
    <property type="match status" value="1"/>
</dbReference>
<gene>
    <name evidence="3" type="ORF">IAA84_09345</name>
</gene>
<protein>
    <submittedName>
        <fullName evidence="3">Cupin domain-containing protein</fullName>
    </submittedName>
</protein>
<dbReference type="Proteomes" id="UP000824140">
    <property type="component" value="Unassembled WGS sequence"/>
</dbReference>
<dbReference type="PANTHER" id="PTHR46797">
    <property type="entry name" value="HTH-TYPE TRANSCRIPTIONAL REGULATOR"/>
    <property type="match status" value="1"/>
</dbReference>